<dbReference type="GO" id="GO:0003677">
    <property type="term" value="F:DNA binding"/>
    <property type="evidence" value="ECO:0007669"/>
    <property type="project" value="UniProtKB-KW"/>
</dbReference>
<feature type="compositionally biased region" description="Low complexity" evidence="1">
    <location>
        <begin position="67"/>
        <end position="82"/>
    </location>
</feature>
<evidence type="ECO:0000256" key="1">
    <source>
        <dbReference type="SAM" id="MobiDB-lite"/>
    </source>
</evidence>
<reference evidence="2 3" key="1">
    <citation type="submission" date="2019-03" db="EMBL/GenBank/DDBJ databases">
        <title>Comparative insights into the high quality Complete genome sequence of highly metal resistant Cupriavidus metallidurans strain BS1 isolated from a gold-copper mine.</title>
        <authorList>
            <person name="Mazhar H.S."/>
            <person name="Rensing C."/>
        </authorList>
    </citation>
    <scope>NUCLEOTIDE SEQUENCE [LARGE SCALE GENOMIC DNA]</scope>
    <source>
        <strain evidence="2 3">BS1</strain>
    </source>
</reference>
<organism evidence="2 3">
    <name type="scientific">Cupriavidus metallidurans</name>
    <dbReference type="NCBI Taxonomy" id="119219"/>
    <lineage>
        <taxon>Bacteria</taxon>
        <taxon>Pseudomonadati</taxon>
        <taxon>Pseudomonadota</taxon>
        <taxon>Betaproteobacteria</taxon>
        <taxon>Burkholderiales</taxon>
        <taxon>Burkholderiaceae</taxon>
        <taxon>Cupriavidus</taxon>
    </lineage>
</organism>
<dbReference type="AlphaFoldDB" id="A0A482IPJ3"/>
<gene>
    <name evidence="2" type="ORF">DDF84_010365</name>
</gene>
<feature type="region of interest" description="Disordered" evidence="1">
    <location>
        <begin position="66"/>
        <end position="91"/>
    </location>
</feature>
<sequence>MSATKTLQQVRDEFISHGQTARSWAKAHGFHESTVYEVLAGRKKGLRGQAHEVAVSLGIKRGVIVNEQPPSTTPEATEPPSQRHASAIAGD</sequence>
<dbReference type="RefSeq" id="WP_111733469.1">
    <property type="nucleotide sequence ID" value="NZ_CP037900.1"/>
</dbReference>
<evidence type="ECO:0000313" key="3">
    <source>
        <dbReference type="Proteomes" id="UP000253772"/>
    </source>
</evidence>
<dbReference type="Proteomes" id="UP000253772">
    <property type="component" value="Chromosome c1"/>
</dbReference>
<proteinExistence type="predicted"/>
<accession>A0A482IPJ3</accession>
<protein>
    <submittedName>
        <fullName evidence="2">DNA-binding protein</fullName>
    </submittedName>
</protein>
<dbReference type="EMBL" id="CP037900">
    <property type="protein sequence ID" value="QBP10131.1"/>
    <property type="molecule type" value="Genomic_DNA"/>
</dbReference>
<dbReference type="OrthoDB" id="5679056at2"/>
<dbReference type="NCBIfam" id="TIGR04111">
    <property type="entry name" value="BcepMu_gp16"/>
    <property type="match status" value="1"/>
</dbReference>
<evidence type="ECO:0000313" key="2">
    <source>
        <dbReference type="EMBL" id="QBP10131.1"/>
    </source>
</evidence>
<dbReference type="InterPro" id="IPR026365">
    <property type="entry name" value="BcepMu_gp16"/>
</dbReference>
<keyword evidence="2" id="KW-0238">DNA-binding</keyword>
<name>A0A482IPJ3_9BURK</name>